<accession>F8P4E6</accession>
<organism>
    <name type="scientific">Serpula lacrymans var. lacrymans (strain S7.9)</name>
    <name type="common">Dry rot fungus</name>
    <dbReference type="NCBI Taxonomy" id="578457"/>
    <lineage>
        <taxon>Eukaryota</taxon>
        <taxon>Fungi</taxon>
        <taxon>Dikarya</taxon>
        <taxon>Basidiomycota</taxon>
        <taxon>Agaricomycotina</taxon>
        <taxon>Agaricomycetes</taxon>
        <taxon>Agaricomycetidae</taxon>
        <taxon>Boletales</taxon>
        <taxon>Coniophorineae</taxon>
        <taxon>Serpulaceae</taxon>
        <taxon>Serpula</taxon>
    </lineage>
</organism>
<dbReference type="RefSeq" id="XP_007321270.1">
    <property type="nucleotide sequence ID" value="XM_007321208.1"/>
</dbReference>
<sequence length="115" mass="12817">MDMLEKNKKDQEVLNAALQAFVSRPRSPPPSALLPPEYLLQTVEEPILASVRSHIQPLFSQLRIELAEMLRTRNADIYNALWPKLGLTLRMIDTIQARINLGSAEAPPNAAASTE</sequence>
<dbReference type="HOGENOM" id="CLU_2110470_0_0_1"/>
<dbReference type="KEGG" id="sla:SERLADRAFT_396341"/>
<gene>
    <name evidence="1" type="ORF">SERLADRAFT_396341</name>
</gene>
<dbReference type="Proteomes" id="UP000008064">
    <property type="component" value="Unassembled WGS sequence"/>
</dbReference>
<protein>
    <submittedName>
        <fullName evidence="1">Uncharacterized protein</fullName>
    </submittedName>
</protein>
<proteinExistence type="predicted"/>
<dbReference type="EMBL" id="GL945438">
    <property type="protein sequence ID" value="EGO21484.1"/>
    <property type="molecule type" value="Genomic_DNA"/>
</dbReference>
<reference evidence="1" key="1">
    <citation type="submission" date="2011-04" db="EMBL/GenBank/DDBJ databases">
        <title>Evolution of plant cell wall degrading machinery underlies the functional diversity of forest fungi.</title>
        <authorList>
            <consortium name="US DOE Joint Genome Institute (JGI-PGF)"/>
            <person name="Eastwood D.C."/>
            <person name="Floudas D."/>
            <person name="Binder M."/>
            <person name="Majcherczyk A."/>
            <person name="Schneider P."/>
            <person name="Aerts A."/>
            <person name="Asiegbu F.O."/>
            <person name="Baker S.E."/>
            <person name="Barry K."/>
            <person name="Bendiksby M."/>
            <person name="Blumentritt M."/>
            <person name="Coutinho P.M."/>
            <person name="Cullen D."/>
            <person name="Cullen D."/>
            <person name="Gathman A."/>
            <person name="Goodell B."/>
            <person name="Henrissat B."/>
            <person name="Ihrmark K."/>
            <person name="Kauserud H."/>
            <person name="Kohler A."/>
            <person name="LaButti K."/>
            <person name="Lapidus A."/>
            <person name="Lavin J.L."/>
            <person name="Lee Y.-H."/>
            <person name="Lindquist E."/>
            <person name="Lilly W."/>
            <person name="Lucas S."/>
            <person name="Morin E."/>
            <person name="Murat C."/>
            <person name="Oguiza J.A."/>
            <person name="Park J."/>
            <person name="Pisabarro A.G."/>
            <person name="Riley R."/>
            <person name="Rosling A."/>
            <person name="Salamov A."/>
            <person name="Schmidt O."/>
            <person name="Schmutz J."/>
            <person name="Skrede I."/>
            <person name="Stenlid J."/>
            <person name="Wiebenga A."/>
            <person name="Xie X."/>
            <person name="Kues U."/>
            <person name="Hibbett D.S."/>
            <person name="Hoffmeister D."/>
            <person name="Hogberg N."/>
            <person name="Martin F."/>
            <person name="Grigoriev I.V."/>
            <person name="Watkinson S.C."/>
        </authorList>
    </citation>
    <scope>NUCLEOTIDE SEQUENCE</scope>
    <source>
        <strain evidence="1">S7.9</strain>
    </source>
</reference>
<evidence type="ECO:0000313" key="1">
    <source>
        <dbReference type="EMBL" id="EGO21484.1"/>
    </source>
</evidence>
<dbReference type="AlphaFoldDB" id="F8P4E6"/>
<name>F8P4E6_SERL9</name>
<dbReference type="OrthoDB" id="2749714at2759"/>
<dbReference type="GeneID" id="18811760"/>